<evidence type="ECO:0000256" key="8">
    <source>
        <dbReference type="SAM" id="SignalP"/>
    </source>
</evidence>
<feature type="domain" description="Peptidase M13 C-terminal" evidence="9">
    <location>
        <begin position="494"/>
        <end position="695"/>
    </location>
</feature>
<organism evidence="11 12">
    <name type="scientific">Phenylobacterium terrae</name>
    <dbReference type="NCBI Taxonomy" id="2665495"/>
    <lineage>
        <taxon>Bacteria</taxon>
        <taxon>Pseudomonadati</taxon>
        <taxon>Pseudomonadota</taxon>
        <taxon>Alphaproteobacteria</taxon>
        <taxon>Caulobacterales</taxon>
        <taxon>Caulobacteraceae</taxon>
        <taxon>Phenylobacterium</taxon>
    </lineage>
</organism>
<dbReference type="PROSITE" id="PS51885">
    <property type="entry name" value="NEPRILYSIN"/>
    <property type="match status" value="1"/>
</dbReference>
<evidence type="ECO:0000256" key="2">
    <source>
        <dbReference type="ARBA" id="ARBA00007357"/>
    </source>
</evidence>
<dbReference type="Pfam" id="PF01431">
    <property type="entry name" value="Peptidase_M13"/>
    <property type="match status" value="1"/>
</dbReference>
<dbReference type="PANTHER" id="PTHR11733">
    <property type="entry name" value="ZINC METALLOPROTEASE FAMILY M13 NEPRILYSIN-RELATED"/>
    <property type="match status" value="1"/>
</dbReference>
<feature type="chain" id="PRO_5047462701" evidence="8">
    <location>
        <begin position="24"/>
        <end position="698"/>
    </location>
</feature>
<keyword evidence="4" id="KW-0479">Metal-binding</keyword>
<dbReference type="SUPFAM" id="SSF55486">
    <property type="entry name" value="Metalloproteases ('zincins'), catalytic domain"/>
    <property type="match status" value="1"/>
</dbReference>
<dbReference type="InterPro" id="IPR008753">
    <property type="entry name" value="Peptidase_M13_N"/>
</dbReference>
<evidence type="ECO:0000256" key="6">
    <source>
        <dbReference type="ARBA" id="ARBA00022833"/>
    </source>
</evidence>
<feature type="signal peptide" evidence="8">
    <location>
        <begin position="1"/>
        <end position="23"/>
    </location>
</feature>
<evidence type="ECO:0000256" key="1">
    <source>
        <dbReference type="ARBA" id="ARBA00001947"/>
    </source>
</evidence>
<evidence type="ECO:0000313" key="12">
    <source>
        <dbReference type="Proteomes" id="UP001597237"/>
    </source>
</evidence>
<dbReference type="InterPro" id="IPR024079">
    <property type="entry name" value="MetalloPept_cat_dom_sf"/>
</dbReference>
<keyword evidence="3" id="KW-0645">Protease</keyword>
<comment type="cofactor">
    <cofactor evidence="1">
        <name>Zn(2+)</name>
        <dbReference type="ChEBI" id="CHEBI:29105"/>
    </cofactor>
</comment>
<comment type="similarity">
    <text evidence="2">Belongs to the peptidase M13 family.</text>
</comment>
<dbReference type="RefSeq" id="WP_377282716.1">
    <property type="nucleotide sequence ID" value="NZ_JBHRSI010000007.1"/>
</dbReference>
<proteinExistence type="inferred from homology"/>
<evidence type="ECO:0000256" key="5">
    <source>
        <dbReference type="ARBA" id="ARBA00022801"/>
    </source>
</evidence>
<keyword evidence="7" id="KW-0482">Metalloprotease</keyword>
<dbReference type="Gene3D" id="3.40.390.10">
    <property type="entry name" value="Collagenase (Catalytic Domain)"/>
    <property type="match status" value="1"/>
</dbReference>
<evidence type="ECO:0000256" key="3">
    <source>
        <dbReference type="ARBA" id="ARBA00022670"/>
    </source>
</evidence>
<evidence type="ECO:0000259" key="9">
    <source>
        <dbReference type="Pfam" id="PF01431"/>
    </source>
</evidence>
<comment type="caution">
    <text evidence="11">The sequence shown here is derived from an EMBL/GenBank/DDBJ whole genome shotgun (WGS) entry which is preliminary data.</text>
</comment>
<dbReference type="InterPro" id="IPR042089">
    <property type="entry name" value="Peptidase_M13_dom_2"/>
</dbReference>
<dbReference type="EMBL" id="JBHUEY010000001">
    <property type="protein sequence ID" value="MFD1782936.1"/>
    <property type="molecule type" value="Genomic_DNA"/>
</dbReference>
<evidence type="ECO:0000256" key="7">
    <source>
        <dbReference type="ARBA" id="ARBA00023049"/>
    </source>
</evidence>
<keyword evidence="6" id="KW-0862">Zinc</keyword>
<dbReference type="Pfam" id="PF05649">
    <property type="entry name" value="Peptidase_M13_N"/>
    <property type="match status" value="1"/>
</dbReference>
<dbReference type="CDD" id="cd08662">
    <property type="entry name" value="M13"/>
    <property type="match status" value="1"/>
</dbReference>
<evidence type="ECO:0000259" key="10">
    <source>
        <dbReference type="Pfam" id="PF05649"/>
    </source>
</evidence>
<dbReference type="PANTHER" id="PTHR11733:SF167">
    <property type="entry name" value="FI17812P1-RELATED"/>
    <property type="match status" value="1"/>
</dbReference>
<reference evidence="12" key="1">
    <citation type="journal article" date="2019" name="Int. J. Syst. Evol. Microbiol.">
        <title>The Global Catalogue of Microorganisms (GCM) 10K type strain sequencing project: providing services to taxonomists for standard genome sequencing and annotation.</title>
        <authorList>
            <consortium name="The Broad Institute Genomics Platform"/>
            <consortium name="The Broad Institute Genome Sequencing Center for Infectious Disease"/>
            <person name="Wu L."/>
            <person name="Ma J."/>
        </authorList>
    </citation>
    <scope>NUCLEOTIDE SEQUENCE [LARGE SCALE GENOMIC DNA]</scope>
    <source>
        <strain evidence="12">DFY28</strain>
    </source>
</reference>
<feature type="domain" description="Peptidase M13 N-terminal" evidence="10">
    <location>
        <begin position="68"/>
        <end position="442"/>
    </location>
</feature>
<accession>A0ABW4MZ72</accession>
<dbReference type="Gene3D" id="1.10.1380.10">
    <property type="entry name" value="Neutral endopeptidase , domain2"/>
    <property type="match status" value="1"/>
</dbReference>
<sequence>MKTYWLGAAAAAALAMAAQPAAAFDRAHAGLLEAETAGGGGAGPQLSEAPRMGTWGFDISGMDRAVEPGDDFFRFSNGTYLAKMEIPSDRSRFGVFDALNELSVNRMRAVLDKAAANKAATGEEAQIGAMYRSFMDEARVNALGAKPLAADLAAIRAAKTRDDIARLMGASMKGFGGSFFSAYIYDDAKEPERYAVYLGQAGLGLPDRDYYLVERFAPQREKYVEYITRLLTLAGWDNPAAAAKQILALETEIAKVSWTRAERRDDDKTYNPYDVDQLASFAPGFSWRAFMEGADLGGVKRVIASENTAFPKIAAIYAATPVETLKAWSAFHLADNAAPYLSKDFDLAFYEFRQKTLSGQPEQRPRWKRGVSLVDSQIGEALAKPYVAAYFPPESKAKMEQLVADLKSAMKARIEKLDWMSPATKAKAQEKLAKFNVKIGYPDKWRDYTGLQVADEDLYGNVERAAAFDWAFRVGRLGGPVDDEEWGMTPPTINAYYSSTKNEIVFPAGILQPPFFDPNGDPAINYGAIGGVIGHEITHGFDDQGRKSDGDGRLTDWWTAEDAAKFQAQAKKLGEQYAAVEILPGAKINGDLTMGENIADLGGLLLGLDAYRISLNGKPAPVLDGLTGDQRVFLGWAQVWRGKYREDAMRQLLVADPHSPPEARVNLPVRNIDAWYEAFGVKPDDSMYIPPEQRVRIW</sequence>
<name>A0ABW4MZ72_9CAUL</name>
<gene>
    <name evidence="11" type="ORF">ACFSC0_05985</name>
</gene>
<evidence type="ECO:0000256" key="4">
    <source>
        <dbReference type="ARBA" id="ARBA00022723"/>
    </source>
</evidence>
<protein>
    <submittedName>
        <fullName evidence="11">M13 family metallopeptidase</fullName>
    </submittedName>
</protein>
<keyword evidence="12" id="KW-1185">Reference proteome</keyword>
<evidence type="ECO:0000313" key="11">
    <source>
        <dbReference type="EMBL" id="MFD1782936.1"/>
    </source>
</evidence>
<dbReference type="InterPro" id="IPR018497">
    <property type="entry name" value="Peptidase_M13_C"/>
</dbReference>
<dbReference type="InterPro" id="IPR000718">
    <property type="entry name" value="Peptidase_M13"/>
</dbReference>
<keyword evidence="8" id="KW-0732">Signal</keyword>
<dbReference type="Proteomes" id="UP001597237">
    <property type="component" value="Unassembled WGS sequence"/>
</dbReference>
<dbReference type="PRINTS" id="PR00786">
    <property type="entry name" value="NEPRILYSIN"/>
</dbReference>
<keyword evidence="5" id="KW-0378">Hydrolase</keyword>